<protein>
    <submittedName>
        <fullName evidence="1">TnsA-like heteromeric transposase endonuclease subunit</fullName>
    </submittedName>
</protein>
<evidence type="ECO:0000313" key="1">
    <source>
        <dbReference type="EMBL" id="MFB9717056.1"/>
    </source>
</evidence>
<evidence type="ECO:0000313" key="2">
    <source>
        <dbReference type="Proteomes" id="UP001589536"/>
    </source>
</evidence>
<reference evidence="1 2" key="1">
    <citation type="submission" date="2024-09" db="EMBL/GenBank/DDBJ databases">
        <authorList>
            <person name="Sun Q."/>
            <person name="Mori K."/>
        </authorList>
    </citation>
    <scope>NUCLEOTIDE SEQUENCE [LARGE SCALE GENOMIC DNA]</scope>
    <source>
        <strain evidence="1 2">JCM 13519</strain>
    </source>
</reference>
<sequence length="256" mass="28162">MGHAAAASEACAGRDLAPGALTYREQFSSASRTGYLADCWMIPFENSLPIRRLTAFKGQRNFAGLWWCATNQRHVGFESWCERDNLMLLDFDPDVAGFSSQPFRMTLPSSLPQGSHVPDYFVRLADGSAAVIDVRPDNRVTPADQDIFHATEDLCATVGWAYRRLGGLPAVLLANLRWLSGYRHPRCVRPSTAAKLLDRLAADGPMSIRSLAAATGDPVTILAPLFHLLWTHRIGTDICARVLHQGTMVWLNGEAP</sequence>
<keyword evidence="2" id="KW-1185">Reference proteome</keyword>
<dbReference type="Proteomes" id="UP001589536">
    <property type="component" value="Unassembled WGS sequence"/>
</dbReference>
<dbReference type="InterPro" id="IPR048000">
    <property type="entry name" value="TnsA-like"/>
</dbReference>
<comment type="caution">
    <text evidence="1">The sequence shown here is derived from an EMBL/GenBank/DDBJ whole genome shotgun (WGS) entry which is preliminary data.</text>
</comment>
<gene>
    <name evidence="1" type="ORF">ACFFPI_23465</name>
</gene>
<organism evidence="1 2">
    <name type="scientific">Arthrobacter methylotrophus</name>
    <dbReference type="NCBI Taxonomy" id="121291"/>
    <lineage>
        <taxon>Bacteria</taxon>
        <taxon>Bacillati</taxon>
        <taxon>Actinomycetota</taxon>
        <taxon>Actinomycetes</taxon>
        <taxon>Micrococcales</taxon>
        <taxon>Micrococcaceae</taxon>
        <taxon>Arthrobacter</taxon>
    </lineage>
</organism>
<dbReference type="NCBIfam" id="NF033179">
    <property type="entry name" value="TnsA_like_Actin"/>
    <property type="match status" value="1"/>
</dbReference>
<accession>A0ABV5UXW2</accession>
<dbReference type="RefSeq" id="WP_345046066.1">
    <property type="nucleotide sequence ID" value="NZ_BAABED010000001.1"/>
</dbReference>
<name>A0ABV5UXW2_9MICC</name>
<proteinExistence type="predicted"/>
<dbReference type="EMBL" id="JBHMBH010000086">
    <property type="protein sequence ID" value="MFB9717056.1"/>
    <property type="molecule type" value="Genomic_DNA"/>
</dbReference>